<keyword evidence="3" id="KW-0648">Protein biosynthesis</keyword>
<keyword evidence="1" id="KW-0175">Coiled coil</keyword>
<dbReference type="InterPro" id="IPR036953">
    <property type="entry name" value="GreA/GreB_C_sf"/>
</dbReference>
<feature type="coiled-coil region" evidence="1">
    <location>
        <begin position="4"/>
        <end position="31"/>
    </location>
</feature>
<name>A0ABU9GQQ3_9GAMM</name>
<dbReference type="Proteomes" id="UP001369082">
    <property type="component" value="Unassembled WGS sequence"/>
</dbReference>
<evidence type="ECO:0000256" key="1">
    <source>
        <dbReference type="SAM" id="Coils"/>
    </source>
</evidence>
<evidence type="ECO:0000259" key="2">
    <source>
        <dbReference type="Pfam" id="PF01272"/>
    </source>
</evidence>
<dbReference type="EMBL" id="JBAKAZ010000024">
    <property type="protein sequence ID" value="MEL0629564.1"/>
    <property type="molecule type" value="Genomic_DNA"/>
</dbReference>
<dbReference type="InterPro" id="IPR023459">
    <property type="entry name" value="Tscrpt_elong_fac_GreA/B_fam"/>
</dbReference>
<accession>A0ABU9GQQ3</accession>
<keyword evidence="4" id="KW-1185">Reference proteome</keyword>
<organism evidence="3 4">
    <name type="scientific">Psychromonas aquatilis</name>
    <dbReference type="NCBI Taxonomy" id="2005072"/>
    <lineage>
        <taxon>Bacteria</taxon>
        <taxon>Pseudomonadati</taxon>
        <taxon>Pseudomonadota</taxon>
        <taxon>Gammaproteobacteria</taxon>
        <taxon>Alteromonadales</taxon>
        <taxon>Psychromonadaceae</taxon>
        <taxon>Psychromonas</taxon>
    </lineage>
</organism>
<dbReference type="GO" id="GO:0003746">
    <property type="term" value="F:translation elongation factor activity"/>
    <property type="evidence" value="ECO:0007669"/>
    <property type="project" value="UniProtKB-KW"/>
</dbReference>
<dbReference type="Gene3D" id="3.10.50.30">
    <property type="entry name" value="Transcription elongation factor, GreA/GreB, C-terminal domain"/>
    <property type="match status" value="1"/>
</dbReference>
<evidence type="ECO:0000313" key="3">
    <source>
        <dbReference type="EMBL" id="MEL0629564.1"/>
    </source>
</evidence>
<feature type="domain" description="Transcription elongation factor GreA/GreB C-terminal" evidence="2">
    <location>
        <begin position="78"/>
        <end position="156"/>
    </location>
</feature>
<dbReference type="InterPro" id="IPR001437">
    <property type="entry name" value="Tscrpt_elong_fac_GreA/B_C"/>
</dbReference>
<proteinExistence type="predicted"/>
<gene>
    <name evidence="3" type="ORF">V6256_08075</name>
</gene>
<dbReference type="RefSeq" id="WP_341597612.1">
    <property type="nucleotide sequence ID" value="NZ_JBAKAZ010000024.1"/>
</dbReference>
<reference evidence="3 4" key="1">
    <citation type="submission" date="2024-02" db="EMBL/GenBank/DDBJ databases">
        <title>Bacteria isolated from the canopy kelp, Nereocystis luetkeana.</title>
        <authorList>
            <person name="Pfister C.A."/>
            <person name="Younker I.T."/>
            <person name="Light S.H."/>
        </authorList>
    </citation>
    <scope>NUCLEOTIDE SEQUENCE [LARGE SCALE GENOMIC DNA]</scope>
    <source>
        <strain evidence="3 4">TI.1.05</strain>
    </source>
</reference>
<dbReference type="PIRSF" id="PIRSF006092">
    <property type="entry name" value="GreA_GreB"/>
    <property type="match status" value="1"/>
</dbReference>
<dbReference type="Pfam" id="PF01272">
    <property type="entry name" value="GreA_GreB"/>
    <property type="match status" value="1"/>
</dbReference>
<comment type="caution">
    <text evidence="3">The sequence shown here is derived from an EMBL/GenBank/DDBJ whole genome shotgun (WGS) entry which is preliminary data.</text>
</comment>
<evidence type="ECO:0000313" key="4">
    <source>
        <dbReference type="Proteomes" id="UP001369082"/>
    </source>
</evidence>
<dbReference type="SUPFAM" id="SSF54534">
    <property type="entry name" value="FKBP-like"/>
    <property type="match status" value="1"/>
</dbReference>
<sequence length="157" mass="17530">MNKLQLHQQLMTHLQKRLNDAQKAAQRAHETATNEENIAENKYDTLALEAAYLAQGQSERVLQCQANIDLCINLPINPTNTVEIGALVVLIDNHNQPKYLLMCNVAGGTKLQWEQHTVLVVTPQSPIGSALLGQQVDDSISINVHNRTKEYDILQIL</sequence>
<keyword evidence="3" id="KW-0251">Elongation factor</keyword>
<protein>
    <submittedName>
        <fullName evidence="3">GreA/GreB family elongation factor</fullName>
    </submittedName>
</protein>